<feature type="domain" description="GH18" evidence="10">
    <location>
        <begin position="30"/>
        <end position="336"/>
    </location>
</feature>
<evidence type="ECO:0000256" key="2">
    <source>
        <dbReference type="ARBA" id="ARBA00012729"/>
    </source>
</evidence>
<evidence type="ECO:0000256" key="7">
    <source>
        <dbReference type="ARBA" id="ARBA00023326"/>
    </source>
</evidence>
<dbReference type="PANTHER" id="PTHR45708:SF49">
    <property type="entry name" value="ENDOCHITINASE"/>
    <property type="match status" value="1"/>
</dbReference>
<feature type="signal peptide" evidence="9">
    <location>
        <begin position="1"/>
        <end position="23"/>
    </location>
</feature>
<comment type="catalytic activity">
    <reaction evidence="1">
        <text>Random endo-hydrolysis of N-acetyl-beta-D-glucosaminide (1-&gt;4)-beta-linkages in chitin and chitodextrins.</text>
        <dbReference type="EC" id="3.2.1.14"/>
    </reaction>
</comment>
<evidence type="ECO:0000256" key="3">
    <source>
        <dbReference type="ARBA" id="ARBA00022801"/>
    </source>
</evidence>
<dbReference type="SUPFAM" id="SSF51445">
    <property type="entry name" value="(Trans)glycosidases"/>
    <property type="match status" value="1"/>
</dbReference>
<dbReference type="InterPro" id="IPR045321">
    <property type="entry name" value="Cts1-like"/>
</dbReference>
<dbReference type="Pfam" id="PF02839">
    <property type="entry name" value="CBM_5_12"/>
    <property type="match status" value="1"/>
</dbReference>
<dbReference type="InterPro" id="IPR050542">
    <property type="entry name" value="Glycosyl_Hydrlase18_Chitinase"/>
</dbReference>
<evidence type="ECO:0000259" key="10">
    <source>
        <dbReference type="PROSITE" id="PS51910"/>
    </source>
</evidence>
<dbReference type="SUPFAM" id="SSF51055">
    <property type="entry name" value="Carbohydrate binding domain"/>
    <property type="match status" value="2"/>
</dbReference>
<dbReference type="PROSITE" id="PS51910">
    <property type="entry name" value="GH18_2"/>
    <property type="match status" value="1"/>
</dbReference>
<dbReference type="PANTHER" id="PTHR45708">
    <property type="entry name" value="ENDOCHITINASE"/>
    <property type="match status" value="1"/>
</dbReference>
<dbReference type="CDD" id="cd02877">
    <property type="entry name" value="GH18_hevamine_XipI_class_III"/>
    <property type="match status" value="1"/>
</dbReference>
<evidence type="ECO:0000256" key="6">
    <source>
        <dbReference type="ARBA" id="ARBA00023295"/>
    </source>
</evidence>
<feature type="region of interest" description="Disordered" evidence="8">
    <location>
        <begin position="412"/>
        <end position="454"/>
    </location>
</feature>
<feature type="chain" id="PRO_5046106013" description="chitinase" evidence="9">
    <location>
        <begin position="24"/>
        <end position="644"/>
    </location>
</feature>
<dbReference type="InterPro" id="IPR001579">
    <property type="entry name" value="Glyco_hydro_18_chit_AS"/>
</dbReference>
<dbReference type="InterPro" id="IPR017853">
    <property type="entry name" value="GH"/>
</dbReference>
<evidence type="ECO:0000256" key="1">
    <source>
        <dbReference type="ARBA" id="ARBA00000822"/>
    </source>
</evidence>
<evidence type="ECO:0000256" key="9">
    <source>
        <dbReference type="SAM" id="SignalP"/>
    </source>
</evidence>
<evidence type="ECO:0000256" key="5">
    <source>
        <dbReference type="ARBA" id="ARBA00023277"/>
    </source>
</evidence>
<accession>A0ABR2W8J5</accession>
<proteinExistence type="predicted"/>
<dbReference type="EC" id="3.2.1.14" evidence="2"/>
<evidence type="ECO:0000256" key="8">
    <source>
        <dbReference type="SAM" id="MobiDB-lite"/>
    </source>
</evidence>
<dbReference type="Gene3D" id="3.20.20.80">
    <property type="entry name" value="Glycosidases"/>
    <property type="match status" value="1"/>
</dbReference>
<organism evidence="11 12">
    <name type="scientific">Basidiobolus ranarum</name>
    <dbReference type="NCBI Taxonomy" id="34480"/>
    <lineage>
        <taxon>Eukaryota</taxon>
        <taxon>Fungi</taxon>
        <taxon>Fungi incertae sedis</taxon>
        <taxon>Zoopagomycota</taxon>
        <taxon>Entomophthoromycotina</taxon>
        <taxon>Basidiobolomycetes</taxon>
        <taxon>Basidiobolales</taxon>
        <taxon>Basidiobolaceae</taxon>
        <taxon>Basidiobolus</taxon>
    </lineage>
</organism>
<dbReference type="PROSITE" id="PS01095">
    <property type="entry name" value="GH18_1"/>
    <property type="match status" value="1"/>
</dbReference>
<dbReference type="CDD" id="cd12215">
    <property type="entry name" value="ChiC_BD"/>
    <property type="match status" value="2"/>
</dbReference>
<dbReference type="GO" id="GO:0008843">
    <property type="term" value="F:endochitinase activity"/>
    <property type="evidence" value="ECO:0007669"/>
    <property type="project" value="UniProtKB-EC"/>
</dbReference>
<keyword evidence="5" id="KW-0119">Carbohydrate metabolism</keyword>
<dbReference type="SMART" id="SM00495">
    <property type="entry name" value="ChtBD3"/>
    <property type="match status" value="2"/>
</dbReference>
<gene>
    <name evidence="11" type="primary">CHT2_2</name>
    <name evidence="11" type="ORF">K7432_001981</name>
</gene>
<dbReference type="InterPro" id="IPR001223">
    <property type="entry name" value="Glyco_hydro18_cat"/>
</dbReference>
<evidence type="ECO:0000313" key="12">
    <source>
        <dbReference type="Proteomes" id="UP001479436"/>
    </source>
</evidence>
<keyword evidence="4" id="KW-0146">Chitin degradation</keyword>
<dbReference type="Proteomes" id="UP001479436">
    <property type="component" value="Unassembled WGS sequence"/>
</dbReference>
<keyword evidence="7" id="KW-0624">Polysaccharide degradation</keyword>
<evidence type="ECO:0000313" key="11">
    <source>
        <dbReference type="EMBL" id="KAK9723372.1"/>
    </source>
</evidence>
<comment type="caution">
    <text evidence="11">The sequence shown here is derived from an EMBL/GenBank/DDBJ whole genome shotgun (WGS) entry which is preliminary data.</text>
</comment>
<keyword evidence="3 11" id="KW-0378">Hydrolase</keyword>
<sequence>MGLRAKTLLVLAAASLTIDSSVAFDATCNNNLVTCTGQNSYGGGGGDSSGWQKNLAYYCQDDTADVIPVSFLNTYFGKGGFPELNLANTCNVKDNATFPGTNMVNCPSIGDDIKFCQSRGKSIVLSLGGAGGSYGFQDDTQAKGFATQVWNLFLGGKSDTRPFGDAILDGVDLDIEGGGPTGYVAFVNQLRSYYQQDNSKKYLIAAAPQCVYPDGQLSSTLNNAWFDLVFVQFYNNPCGLQYYNNYQAWNFGVWDYWATHISPNPNVKVYIGAPAAPKAAGSGYISIDQLQTVVEQTRANFSSFGGVMFWDASQAWGNSVGGSNYGQATKKFLKNGGGCNVKPNLPACSSAGTWTQASSYPGGSVVSYDGYLWKALWYTQGQAPGATSGYWSAISGCSGNGGGTTVITTATSTTSTATSKPPVTTSTAPTTTQKSSTTTTSTSPTNTQTPGGSCAGVSAWSASTSYNGAQKVSYNGHLWQAKWWTQNDTPGSNSQNVWTDLGVCSTLRKRLRRGIPEAAVDIKATQPTDFLIHRAIGNFLITFSNLKLESNQFQMGIKITSQKPGSVISDQWKLSFPFNSTLVQVNGATQGQDKGTVVLSAVANKDEFKATQFMSVFIDVSGKVAAPSLQKFPFPDISKATFSP</sequence>
<protein>
    <recommendedName>
        <fullName evidence="2">chitinase</fullName>
        <ecNumber evidence="2">3.2.1.14</ecNumber>
    </recommendedName>
</protein>
<dbReference type="InterPro" id="IPR036573">
    <property type="entry name" value="CBM_sf_5/12"/>
</dbReference>
<keyword evidence="6 11" id="KW-0326">Glycosidase</keyword>
<reference evidence="11 12" key="1">
    <citation type="submission" date="2023-04" db="EMBL/GenBank/DDBJ databases">
        <title>Genome of Basidiobolus ranarum AG-B5.</title>
        <authorList>
            <person name="Stajich J.E."/>
            <person name="Carter-House D."/>
            <person name="Gryganskyi A."/>
        </authorList>
    </citation>
    <scope>NUCLEOTIDE SEQUENCE [LARGE SCALE GENOMIC DNA]</scope>
    <source>
        <strain evidence="11 12">AG-B5</strain>
    </source>
</reference>
<dbReference type="Gene3D" id="2.10.10.20">
    <property type="entry name" value="Carbohydrate-binding module superfamily 5/12"/>
    <property type="match status" value="2"/>
</dbReference>
<dbReference type="EMBL" id="JASJQH010006925">
    <property type="protein sequence ID" value="KAK9723372.1"/>
    <property type="molecule type" value="Genomic_DNA"/>
</dbReference>
<dbReference type="InterPro" id="IPR003610">
    <property type="entry name" value="CBM5/12"/>
</dbReference>
<keyword evidence="12" id="KW-1185">Reference proteome</keyword>
<feature type="compositionally biased region" description="Low complexity" evidence="8">
    <location>
        <begin position="412"/>
        <end position="452"/>
    </location>
</feature>
<evidence type="ECO:0000256" key="4">
    <source>
        <dbReference type="ARBA" id="ARBA00023024"/>
    </source>
</evidence>
<name>A0ABR2W8J5_9FUNG</name>
<keyword evidence="9" id="KW-0732">Signal</keyword>